<evidence type="ECO:0000313" key="2">
    <source>
        <dbReference type="EMBL" id="PWK77794.1"/>
    </source>
</evidence>
<gene>
    <name evidence="2" type="ORF">LX99_02679</name>
</gene>
<organism evidence="2 3">
    <name type="scientific">Mucilaginibacter oryzae</name>
    <dbReference type="NCBI Taxonomy" id="468058"/>
    <lineage>
        <taxon>Bacteria</taxon>
        <taxon>Pseudomonadati</taxon>
        <taxon>Bacteroidota</taxon>
        <taxon>Sphingobacteriia</taxon>
        <taxon>Sphingobacteriales</taxon>
        <taxon>Sphingobacteriaceae</taxon>
        <taxon>Mucilaginibacter</taxon>
    </lineage>
</organism>
<keyword evidence="1" id="KW-0472">Membrane</keyword>
<dbReference type="AlphaFoldDB" id="A0A316H9S1"/>
<keyword evidence="1" id="KW-0812">Transmembrane</keyword>
<keyword evidence="3" id="KW-1185">Reference proteome</keyword>
<comment type="caution">
    <text evidence="2">The sequence shown here is derived from an EMBL/GenBank/DDBJ whole genome shotgun (WGS) entry which is preliminary data.</text>
</comment>
<accession>A0A316H9S1</accession>
<proteinExistence type="predicted"/>
<dbReference type="EMBL" id="QGHA01000004">
    <property type="protein sequence ID" value="PWK77794.1"/>
    <property type="molecule type" value="Genomic_DNA"/>
</dbReference>
<evidence type="ECO:0000313" key="3">
    <source>
        <dbReference type="Proteomes" id="UP000245678"/>
    </source>
</evidence>
<name>A0A316H9S1_9SPHI</name>
<dbReference type="Proteomes" id="UP000245678">
    <property type="component" value="Unassembled WGS sequence"/>
</dbReference>
<feature type="transmembrane region" description="Helical" evidence="1">
    <location>
        <begin position="6"/>
        <end position="27"/>
    </location>
</feature>
<evidence type="ECO:0000256" key="1">
    <source>
        <dbReference type="SAM" id="Phobius"/>
    </source>
</evidence>
<protein>
    <submittedName>
        <fullName evidence="2">Uncharacterized protein</fullName>
    </submittedName>
</protein>
<reference evidence="2 3" key="1">
    <citation type="submission" date="2018-05" db="EMBL/GenBank/DDBJ databases">
        <title>Genomic Encyclopedia of Archaeal and Bacterial Type Strains, Phase II (KMG-II): from individual species to whole genera.</title>
        <authorList>
            <person name="Goeker M."/>
        </authorList>
    </citation>
    <scope>NUCLEOTIDE SEQUENCE [LARGE SCALE GENOMIC DNA]</scope>
    <source>
        <strain evidence="2 3">DSM 19975</strain>
    </source>
</reference>
<keyword evidence="1" id="KW-1133">Transmembrane helix</keyword>
<sequence length="50" mass="5565">MMQAPNMYQCIIFANCANTAVWQLLYLKVAAIAAKVRLIVSLDFACLLLC</sequence>